<keyword evidence="3" id="KW-0539">Nucleus</keyword>
<comment type="subcellular location">
    <subcellularLocation>
        <location evidence="1">Nucleus</location>
    </subcellularLocation>
</comment>
<dbReference type="GO" id="GO:0031267">
    <property type="term" value="F:small GTPase binding"/>
    <property type="evidence" value="ECO:0007669"/>
    <property type="project" value="InterPro"/>
</dbReference>
<evidence type="ECO:0000256" key="4">
    <source>
        <dbReference type="SAM" id="MobiDB-lite"/>
    </source>
</evidence>
<dbReference type="Gene3D" id="1.25.10.10">
    <property type="entry name" value="Leucine-rich Repeat Variant"/>
    <property type="match status" value="1"/>
</dbReference>
<protein>
    <submittedName>
        <fullName evidence="6">Importin-11</fullName>
    </submittedName>
</protein>
<dbReference type="GO" id="GO:0005829">
    <property type="term" value="C:cytosol"/>
    <property type="evidence" value="ECO:0007669"/>
    <property type="project" value="TreeGrafter"/>
</dbReference>
<feature type="domain" description="Importin N-terminal" evidence="5">
    <location>
        <begin position="95"/>
        <end position="167"/>
    </location>
</feature>
<dbReference type="InterPro" id="IPR016024">
    <property type="entry name" value="ARM-type_fold"/>
</dbReference>
<evidence type="ECO:0000313" key="7">
    <source>
        <dbReference type="Proteomes" id="UP000574390"/>
    </source>
</evidence>
<keyword evidence="2" id="KW-0813">Transport</keyword>
<dbReference type="SUPFAM" id="SSF48371">
    <property type="entry name" value="ARM repeat"/>
    <property type="match status" value="1"/>
</dbReference>
<evidence type="ECO:0000256" key="3">
    <source>
        <dbReference type="ARBA" id="ARBA00023242"/>
    </source>
</evidence>
<accession>A0A7J6RBG9</accession>
<dbReference type="Pfam" id="PF03810">
    <property type="entry name" value="IBN_N"/>
    <property type="match status" value="1"/>
</dbReference>
<dbReference type="PROSITE" id="PS50166">
    <property type="entry name" value="IMPORTIN_B_NT"/>
    <property type="match status" value="1"/>
</dbReference>
<sequence length="1653" mass="182634">MLSRIALSPRTLVSTAAVARPMVARAFSSVAASCPPGAMSGPVCFEDDIAHVQVNNGYSKKAMDSRGAEVPLSPSNVVAALNASLSTDAVMRGMAVQQLQRWETASGYALMLLDIYLDATTDTQSKFLAITMCKNTVGRNWQPRSSHCISQGEREHFKQKLVGVLYNADPARIEHLAEFVLLLRKVCRAEFPAKWPDMVNWTTSNSLLPALYAVSLYQGSMKSLASNLTSVPREQVLALLKIVHGVVKEQQTKKLLSARKQTFEIAPHILEGLLPIWQHFSSATPDWELCRILDGTTLILLCIGFQKLYLVPSGLSIVSSVFQRLALVVNAYPQNYKDPYYEKDLKTLLKWFSQIVHTHPLALADCGVDKMLMAVLAPGSGWIHQRNMPDFFPRYLINIVQYCMNCTAFRKGISNVTASETGDEQMRQKLISSLHPQFINFITNTGGLGPAVVEPVINAGLCVDEESLREWIEDAEQYLTGPPCVATDLRLATEACLLAAQQEPFTQALAEYVAAAANGLVESIGQLMGSSPPSATMSAIRCDAVVSLLNLYHTILRKFSENETDPNRKYASVLVDRIAVPILQLPTAQPYVALLKYRVIMLLRTWAGELASSQRVEASVQAIGRCLESNQEHPGVKFQAVLSLRSIFDRDPEHPVWVADGLLPNIISRAMDMLGTSGGVNVPEAQWRLLTAVTSFVNDSELSDSLQMPLLQKLVNLWRSPSTDELVKFALLDLVKGLLANYYSASTYSIGKDLKVYPALVECGLTIALDASGFVAGQAPYSPSSTGSSPTCSPLRVGRAQPSPPPPSPVNQATVMGALSATQGACSTIRESGLSLLVSVLRAVRGQDQVTRVLPLFPQCLARFSPEIVESPELNEVDIDLITEFVALHLLPEYNPNAVEAVKTNPRGQFSAQGGEALSVHYETITRGIKQHIQHRIDLYSQDSEMNAPKAADDRLADKVFRLVRILLVVDERLVEQIVFPLYQHFLGCFPSSSARSANGPNSSPLYPFREEPLLMTFATAAAHHPQKFLSLAAAGGLEAAAVGAQKIMGLMRADQSSTSPAWRSYLLPSVSQRCLVLAVPMMLLSAVADSRLIGPEAQALWVSLWNQLDCLVDQVESSQAKSGGASGVSGLLSSTLRELRSKVPSHAKTPYPYRVSACMIASSLPPSVPHAQDQDMLEWLLKVAVGIVTSFDQRVGNGAGKTLLGFIESDRLTQKRLSVWELPQLPTTLDPREQAMREADGAVIRAEGIQEAEPSATAVPLHVWERMLFRREHIRRCISDLKSRGTRPEKRVLDELRTFYSELLTVLLGYKFKIFCHTPELMLRGMLRGVRFVEASSGDHIWREDREAAQAYLVLARSKEAQLRVVKGHRTVGLLEPASCAEPMRKLHMSSAVVTGCSPRAKVLIAAIHIGKYLKPSRQMNGSFQWQAILSSVRRSQPFHELSLPLKDVVMFTESCERLVVRKGCRLNLPTECFFMVIAGCIRAMVFIDHKEVPVWEIRRRGMWADGIGAAAESIIRVSHFVAHAEGETQVGSIRGIALCDGLWRSINHLRDVDVVPTPTLFYHELKVLWMPRETFLSMLLEKMNNLRYWFLMHNKVVTNAIEDNLHSSFELIERPDFHRKSVAYMGLISDKVSRSADVSQEVLELTRDSAE</sequence>
<dbReference type="SMART" id="SM00913">
    <property type="entry name" value="IBN_N"/>
    <property type="match status" value="1"/>
</dbReference>
<dbReference type="GO" id="GO:0005635">
    <property type="term" value="C:nuclear envelope"/>
    <property type="evidence" value="ECO:0007669"/>
    <property type="project" value="TreeGrafter"/>
</dbReference>
<proteinExistence type="predicted"/>
<evidence type="ECO:0000256" key="2">
    <source>
        <dbReference type="ARBA" id="ARBA00022448"/>
    </source>
</evidence>
<dbReference type="PANTHER" id="PTHR10997">
    <property type="entry name" value="IMPORTIN-7, 8, 11"/>
    <property type="match status" value="1"/>
</dbReference>
<evidence type="ECO:0000259" key="5">
    <source>
        <dbReference type="PROSITE" id="PS50166"/>
    </source>
</evidence>
<reference evidence="6 7" key="1">
    <citation type="submission" date="2020-04" db="EMBL/GenBank/DDBJ databases">
        <title>Perkinsus olseni comparative genomics.</title>
        <authorList>
            <person name="Bogema D.R."/>
        </authorList>
    </citation>
    <scope>NUCLEOTIDE SEQUENCE [LARGE SCALE GENOMIC DNA]</scope>
    <source>
        <strain evidence="6">ATCC PRA-205</strain>
    </source>
</reference>
<feature type="region of interest" description="Disordered" evidence="4">
    <location>
        <begin position="780"/>
        <end position="809"/>
    </location>
</feature>
<dbReference type="PANTHER" id="PTHR10997:SF7">
    <property type="entry name" value="IMPORTIN-11"/>
    <property type="match status" value="1"/>
</dbReference>
<organism evidence="6 7">
    <name type="scientific">Perkinsus olseni</name>
    <name type="common">Perkinsus atlanticus</name>
    <dbReference type="NCBI Taxonomy" id="32597"/>
    <lineage>
        <taxon>Eukaryota</taxon>
        <taxon>Sar</taxon>
        <taxon>Alveolata</taxon>
        <taxon>Perkinsozoa</taxon>
        <taxon>Perkinsea</taxon>
        <taxon>Perkinsida</taxon>
        <taxon>Perkinsidae</taxon>
        <taxon>Perkinsus</taxon>
    </lineage>
</organism>
<gene>
    <name evidence="6" type="primary">RANBP11_1</name>
    <name evidence="6" type="ORF">FOZ62_016423</name>
</gene>
<feature type="compositionally biased region" description="Low complexity" evidence="4">
    <location>
        <begin position="780"/>
        <end position="794"/>
    </location>
</feature>
<dbReference type="GO" id="GO:0006606">
    <property type="term" value="P:protein import into nucleus"/>
    <property type="evidence" value="ECO:0007669"/>
    <property type="project" value="TreeGrafter"/>
</dbReference>
<dbReference type="InterPro" id="IPR001494">
    <property type="entry name" value="Importin-beta_N"/>
</dbReference>
<evidence type="ECO:0000313" key="6">
    <source>
        <dbReference type="EMBL" id="KAF4717877.1"/>
    </source>
</evidence>
<dbReference type="EMBL" id="JABANM010023438">
    <property type="protein sequence ID" value="KAF4717877.1"/>
    <property type="molecule type" value="Genomic_DNA"/>
</dbReference>
<dbReference type="Proteomes" id="UP000574390">
    <property type="component" value="Unassembled WGS sequence"/>
</dbReference>
<name>A0A7J6RBG9_PEROL</name>
<comment type="caution">
    <text evidence="6">The sequence shown here is derived from an EMBL/GenBank/DDBJ whole genome shotgun (WGS) entry which is preliminary data.</text>
</comment>
<dbReference type="InterPro" id="IPR011989">
    <property type="entry name" value="ARM-like"/>
</dbReference>
<evidence type="ECO:0000256" key="1">
    <source>
        <dbReference type="ARBA" id="ARBA00004123"/>
    </source>
</evidence>